<keyword evidence="2 10" id="KW-0813">Transport</keyword>
<dbReference type="GO" id="GO:0009279">
    <property type="term" value="C:cell outer membrane"/>
    <property type="evidence" value="ECO:0007669"/>
    <property type="project" value="UniProtKB-SubCell"/>
</dbReference>
<keyword evidence="4 10" id="KW-0812">Transmembrane</keyword>
<dbReference type="SUPFAM" id="SSF56935">
    <property type="entry name" value="Porins"/>
    <property type="match status" value="1"/>
</dbReference>
<dbReference type="InterPro" id="IPR037066">
    <property type="entry name" value="Plug_dom_sf"/>
</dbReference>
<accession>A0A0K6IQB1</accession>
<keyword evidence="16" id="KW-0675">Receptor</keyword>
<dbReference type="PANTHER" id="PTHR30069:SF53">
    <property type="entry name" value="COLICIN I RECEPTOR-RELATED"/>
    <property type="match status" value="1"/>
</dbReference>
<dbReference type="InterPro" id="IPR012910">
    <property type="entry name" value="Plug_dom"/>
</dbReference>
<evidence type="ECO:0000256" key="8">
    <source>
        <dbReference type="ARBA" id="ARBA00023136"/>
    </source>
</evidence>
<dbReference type="Gene3D" id="2.170.130.10">
    <property type="entry name" value="TonB-dependent receptor, plug domain"/>
    <property type="match status" value="1"/>
</dbReference>
<evidence type="ECO:0000256" key="3">
    <source>
        <dbReference type="ARBA" id="ARBA00022452"/>
    </source>
</evidence>
<evidence type="ECO:0000313" key="17">
    <source>
        <dbReference type="Proteomes" id="UP000182769"/>
    </source>
</evidence>
<organism evidence="16 17">
    <name type="scientific">Marinomonas fungiae</name>
    <dbReference type="NCBI Taxonomy" id="1137284"/>
    <lineage>
        <taxon>Bacteria</taxon>
        <taxon>Pseudomonadati</taxon>
        <taxon>Pseudomonadota</taxon>
        <taxon>Gammaproteobacteria</taxon>
        <taxon>Oceanospirillales</taxon>
        <taxon>Oceanospirillaceae</taxon>
        <taxon>Marinomonas</taxon>
    </lineage>
</organism>
<evidence type="ECO:0000256" key="4">
    <source>
        <dbReference type="ARBA" id="ARBA00022692"/>
    </source>
</evidence>
<dbReference type="Pfam" id="PF07715">
    <property type="entry name" value="Plug"/>
    <property type="match status" value="1"/>
</dbReference>
<dbReference type="AlphaFoldDB" id="A0A0K6IQB1"/>
<keyword evidence="17" id="KW-1185">Reference proteome</keyword>
<keyword evidence="6" id="KW-0406">Ion transport</keyword>
<evidence type="ECO:0000256" key="12">
    <source>
        <dbReference type="SAM" id="MobiDB-lite"/>
    </source>
</evidence>
<evidence type="ECO:0000256" key="11">
    <source>
        <dbReference type="RuleBase" id="RU003357"/>
    </source>
</evidence>
<comment type="subcellular location">
    <subcellularLocation>
        <location evidence="1 10">Cell outer membrane</location>
        <topology evidence="1 10">Multi-pass membrane protein</topology>
    </subcellularLocation>
</comment>
<feature type="domain" description="TonB-dependent receptor-like beta-barrel" evidence="14">
    <location>
        <begin position="264"/>
        <end position="628"/>
    </location>
</feature>
<evidence type="ECO:0000259" key="14">
    <source>
        <dbReference type="Pfam" id="PF00593"/>
    </source>
</evidence>
<feature type="region of interest" description="Disordered" evidence="12">
    <location>
        <begin position="249"/>
        <end position="269"/>
    </location>
</feature>
<name>A0A0K6IQB1_9GAMM</name>
<evidence type="ECO:0000256" key="10">
    <source>
        <dbReference type="PROSITE-ProRule" id="PRU01360"/>
    </source>
</evidence>
<keyword evidence="9 10" id="KW-0998">Cell outer membrane</keyword>
<dbReference type="Pfam" id="PF00593">
    <property type="entry name" value="TonB_dep_Rec_b-barrel"/>
    <property type="match status" value="1"/>
</dbReference>
<dbReference type="GO" id="GO:0044718">
    <property type="term" value="P:siderophore transmembrane transport"/>
    <property type="evidence" value="ECO:0007669"/>
    <property type="project" value="TreeGrafter"/>
</dbReference>
<dbReference type="OrthoDB" id="9764669at2"/>
<evidence type="ECO:0000256" key="7">
    <source>
        <dbReference type="ARBA" id="ARBA00023077"/>
    </source>
</evidence>
<dbReference type="RefSeq" id="WP_055463927.1">
    <property type="nucleotide sequence ID" value="NZ_CYHG01000010.1"/>
</dbReference>
<dbReference type="Gene3D" id="2.40.170.20">
    <property type="entry name" value="TonB-dependent receptor, beta-barrel domain"/>
    <property type="match status" value="1"/>
</dbReference>
<evidence type="ECO:0000256" key="6">
    <source>
        <dbReference type="ARBA" id="ARBA00023065"/>
    </source>
</evidence>
<evidence type="ECO:0000256" key="5">
    <source>
        <dbReference type="ARBA" id="ARBA00022729"/>
    </source>
</evidence>
<feature type="signal peptide" evidence="13">
    <location>
        <begin position="1"/>
        <end position="21"/>
    </location>
</feature>
<dbReference type="InterPro" id="IPR036942">
    <property type="entry name" value="Beta-barrel_TonB_sf"/>
</dbReference>
<dbReference type="Proteomes" id="UP000182769">
    <property type="component" value="Unassembled WGS sequence"/>
</dbReference>
<keyword evidence="7 11" id="KW-0798">TonB box</keyword>
<dbReference type="GO" id="GO:0015344">
    <property type="term" value="F:siderophore uptake transmembrane transporter activity"/>
    <property type="evidence" value="ECO:0007669"/>
    <property type="project" value="TreeGrafter"/>
</dbReference>
<evidence type="ECO:0000256" key="9">
    <source>
        <dbReference type="ARBA" id="ARBA00023237"/>
    </source>
</evidence>
<sequence length="655" mass="72388">MRKFSFSVIAASIALAHTAHADTVNLNELVVSASGYEQSTQNAAASITVLNSEEIQKKSYRDVTDALSAVPGVFVTGGGSSSDITMRGLEGKYTLIMVDGKRQGSRETRPNSDGPGIEQGWLPPISAIERIEVIRGPMSSLYGSDALGGVINIITKKVQSEWHGQLGLGTTIQEDSASGNSMSTDFYAAGPLVDNKLGLEVFGQIAERDEDSILDGYADQDMQNITSKLTWMLNEEQSIKFEAGTETQKRINTPGNSIDSLDRNGNPNTVNNQEYQRDHFSVTHEIKTDNGQHTTYLSYEDNDNKTRDMQYQSTVLNHQSHLFFDQHTLTVGGQFENQTLNDSGNSLPSGLNEIERWQGALFAEDEYYLTETFALTAGLRYNEDENYGSEVTPRVYGVWQTTDNVTIKGGISAGYRSPDLRQATEGWGQATGGRGGNAVIIGSEDLKAEKSLSHEVGVAWTDHQGTKAEITAFYTEFDDKITEERICETPDGQADSCNFQGHDYNFISQRMNVNEVVTQGVEASFGMQLLPALAWDIGYTFTDSEQKSGQFSGQPLNRIPKHRVHTNLSWDATEKLNIWGEANYIGETTQGLSRVSMTEELPDYTLVDTGLSYKANDSVTFYAGIYNLFDKKIDQETYDKVLDGRRYQAKVNVSF</sequence>
<dbReference type="STRING" id="1137284.GCA_001418205_02876"/>
<reference evidence="17" key="1">
    <citation type="submission" date="2015-08" db="EMBL/GenBank/DDBJ databases">
        <authorList>
            <person name="Varghese N."/>
        </authorList>
    </citation>
    <scope>NUCLEOTIDE SEQUENCE [LARGE SCALE GENOMIC DNA]</scope>
    <source>
        <strain evidence="17">JCM 18476</strain>
    </source>
</reference>
<evidence type="ECO:0000256" key="1">
    <source>
        <dbReference type="ARBA" id="ARBA00004571"/>
    </source>
</evidence>
<evidence type="ECO:0000256" key="13">
    <source>
        <dbReference type="SAM" id="SignalP"/>
    </source>
</evidence>
<dbReference type="InterPro" id="IPR039426">
    <property type="entry name" value="TonB-dep_rcpt-like"/>
</dbReference>
<dbReference type="PROSITE" id="PS52016">
    <property type="entry name" value="TONB_DEPENDENT_REC_3"/>
    <property type="match status" value="1"/>
</dbReference>
<evidence type="ECO:0000256" key="2">
    <source>
        <dbReference type="ARBA" id="ARBA00022448"/>
    </source>
</evidence>
<keyword evidence="3 10" id="KW-1134">Transmembrane beta strand</keyword>
<feature type="chain" id="PRO_5005505376" evidence="13">
    <location>
        <begin position="22"/>
        <end position="655"/>
    </location>
</feature>
<evidence type="ECO:0000259" key="15">
    <source>
        <dbReference type="Pfam" id="PF07715"/>
    </source>
</evidence>
<proteinExistence type="inferred from homology"/>
<dbReference type="CDD" id="cd01347">
    <property type="entry name" value="ligand_gated_channel"/>
    <property type="match status" value="1"/>
</dbReference>
<dbReference type="PANTHER" id="PTHR30069">
    <property type="entry name" value="TONB-DEPENDENT OUTER MEMBRANE RECEPTOR"/>
    <property type="match status" value="1"/>
</dbReference>
<dbReference type="InterPro" id="IPR000531">
    <property type="entry name" value="Beta-barrel_TonB"/>
</dbReference>
<evidence type="ECO:0000313" key="16">
    <source>
        <dbReference type="EMBL" id="CUB05300.1"/>
    </source>
</evidence>
<comment type="similarity">
    <text evidence="10 11">Belongs to the TonB-dependent receptor family.</text>
</comment>
<keyword evidence="5 13" id="KW-0732">Signal</keyword>
<protein>
    <submittedName>
        <fullName evidence="16">Outer membrane receptor for ferrienterochelin and colicins</fullName>
    </submittedName>
</protein>
<gene>
    <name evidence="16" type="ORF">Ga0061065_11035</name>
</gene>
<feature type="domain" description="TonB-dependent receptor plug" evidence="15">
    <location>
        <begin position="41"/>
        <end position="150"/>
    </location>
</feature>
<feature type="region of interest" description="Disordered" evidence="12">
    <location>
        <begin position="102"/>
        <end position="121"/>
    </location>
</feature>
<feature type="compositionally biased region" description="Polar residues" evidence="12">
    <location>
        <begin position="250"/>
        <end position="269"/>
    </location>
</feature>
<keyword evidence="8 10" id="KW-0472">Membrane</keyword>
<dbReference type="EMBL" id="CYHG01000010">
    <property type="protein sequence ID" value="CUB05300.1"/>
    <property type="molecule type" value="Genomic_DNA"/>
</dbReference>